<dbReference type="GO" id="GO:0000162">
    <property type="term" value="P:L-tryptophan biosynthetic process"/>
    <property type="evidence" value="ECO:0007669"/>
    <property type="project" value="UniProtKB-UniRule"/>
</dbReference>
<dbReference type="PANTHER" id="PTHR42894:SF1">
    <property type="entry name" value="N-(5'-PHOSPHORIBOSYL)ANTHRANILATE ISOMERASE"/>
    <property type="match status" value="1"/>
</dbReference>
<keyword evidence="9 10" id="KW-0413">Isomerase</keyword>
<comment type="catalytic activity">
    <reaction evidence="1 10">
        <text>N-(5-phospho-beta-D-ribosyl)anthranilate = 1-(2-carboxyphenylamino)-1-deoxy-D-ribulose 5-phosphate</text>
        <dbReference type="Rhea" id="RHEA:21540"/>
        <dbReference type="ChEBI" id="CHEBI:18277"/>
        <dbReference type="ChEBI" id="CHEBI:58613"/>
        <dbReference type="EC" id="5.3.1.24"/>
    </reaction>
</comment>
<evidence type="ECO:0000259" key="11">
    <source>
        <dbReference type="Pfam" id="PF00697"/>
    </source>
</evidence>
<dbReference type="UniPathway" id="UPA00035">
    <property type="reaction ID" value="UER00042"/>
</dbReference>
<name>A0A1V2A520_9BACI</name>
<dbReference type="InterPro" id="IPR011060">
    <property type="entry name" value="RibuloseP-bd_barrel"/>
</dbReference>
<dbReference type="CDD" id="cd00405">
    <property type="entry name" value="PRAI"/>
    <property type="match status" value="1"/>
</dbReference>
<dbReference type="AlphaFoldDB" id="A0A1V2A520"/>
<organism evidence="12 13">
    <name type="scientific">Domibacillus epiphyticus</name>
    <dbReference type="NCBI Taxonomy" id="1714355"/>
    <lineage>
        <taxon>Bacteria</taxon>
        <taxon>Bacillati</taxon>
        <taxon>Bacillota</taxon>
        <taxon>Bacilli</taxon>
        <taxon>Bacillales</taxon>
        <taxon>Bacillaceae</taxon>
        <taxon>Domibacillus</taxon>
    </lineage>
</organism>
<dbReference type="GO" id="GO:0004640">
    <property type="term" value="F:phosphoribosylanthranilate isomerase activity"/>
    <property type="evidence" value="ECO:0007669"/>
    <property type="project" value="UniProtKB-UniRule"/>
</dbReference>
<gene>
    <name evidence="10" type="primary">trpF</name>
    <name evidence="12" type="ORF">BTO28_13840</name>
</gene>
<dbReference type="EMBL" id="MSFI01000025">
    <property type="protein sequence ID" value="OMP66083.1"/>
    <property type="molecule type" value="Genomic_DNA"/>
</dbReference>
<evidence type="ECO:0000256" key="8">
    <source>
        <dbReference type="ARBA" id="ARBA00023141"/>
    </source>
</evidence>
<evidence type="ECO:0000256" key="3">
    <source>
        <dbReference type="ARBA" id="ARBA00007571"/>
    </source>
</evidence>
<dbReference type="FunFam" id="3.20.20.70:FF:000075">
    <property type="entry name" value="Tryptophan biosynthesis protein TRP1"/>
    <property type="match status" value="1"/>
</dbReference>
<reference evidence="12 13" key="1">
    <citation type="submission" date="2016-12" db="EMBL/GenBank/DDBJ databases">
        <title>Domibacillus sp. SAB 38T whole genome sequencing.</title>
        <authorList>
            <person name="Verma A."/>
            <person name="Ojha A.K."/>
            <person name="Krishnamurthi S."/>
        </authorList>
    </citation>
    <scope>NUCLEOTIDE SEQUENCE [LARGE SCALE GENOMIC DNA]</scope>
    <source>
        <strain evidence="12 13">SAB 38</strain>
    </source>
</reference>
<dbReference type="EC" id="5.3.1.24" evidence="4 10"/>
<dbReference type="SUPFAM" id="SSF51366">
    <property type="entry name" value="Ribulose-phoshate binding barrel"/>
    <property type="match status" value="1"/>
</dbReference>
<dbReference type="Proteomes" id="UP000188613">
    <property type="component" value="Unassembled WGS sequence"/>
</dbReference>
<dbReference type="STRING" id="1714355.BTO28_13840"/>
<dbReference type="InterPro" id="IPR013785">
    <property type="entry name" value="Aldolase_TIM"/>
</dbReference>
<evidence type="ECO:0000256" key="7">
    <source>
        <dbReference type="ARBA" id="ARBA00022822"/>
    </source>
</evidence>
<dbReference type="Pfam" id="PF00697">
    <property type="entry name" value="PRAI"/>
    <property type="match status" value="1"/>
</dbReference>
<keyword evidence="8 10" id="KW-0057">Aromatic amino acid biosynthesis</keyword>
<evidence type="ECO:0000256" key="10">
    <source>
        <dbReference type="HAMAP-Rule" id="MF_00135"/>
    </source>
</evidence>
<dbReference type="NCBIfam" id="NF002300">
    <property type="entry name" value="PRK01222.1-7"/>
    <property type="match status" value="1"/>
</dbReference>
<dbReference type="PANTHER" id="PTHR42894">
    <property type="entry name" value="N-(5'-PHOSPHORIBOSYL)ANTHRANILATE ISOMERASE"/>
    <property type="match status" value="1"/>
</dbReference>
<evidence type="ECO:0000256" key="5">
    <source>
        <dbReference type="ARBA" id="ARBA00022272"/>
    </source>
</evidence>
<dbReference type="OrthoDB" id="9786954at2"/>
<evidence type="ECO:0000313" key="13">
    <source>
        <dbReference type="Proteomes" id="UP000188613"/>
    </source>
</evidence>
<proteinExistence type="inferred from homology"/>
<evidence type="ECO:0000256" key="4">
    <source>
        <dbReference type="ARBA" id="ARBA00012572"/>
    </source>
</evidence>
<evidence type="ECO:0000256" key="1">
    <source>
        <dbReference type="ARBA" id="ARBA00001164"/>
    </source>
</evidence>
<protein>
    <recommendedName>
        <fullName evidence="5 10">N-(5'-phosphoribosyl)anthranilate isomerase</fullName>
        <shortName evidence="10">PRAI</shortName>
        <ecNumber evidence="4 10">5.3.1.24</ecNumber>
    </recommendedName>
</protein>
<keyword evidence="13" id="KW-1185">Reference proteome</keyword>
<evidence type="ECO:0000313" key="12">
    <source>
        <dbReference type="EMBL" id="OMP66083.1"/>
    </source>
</evidence>
<dbReference type="HAMAP" id="MF_00135">
    <property type="entry name" value="PRAI"/>
    <property type="match status" value="1"/>
</dbReference>
<comment type="pathway">
    <text evidence="2 10">Amino-acid biosynthesis; L-tryptophan biosynthesis; L-tryptophan from chorismate: step 3/5.</text>
</comment>
<dbReference type="InterPro" id="IPR044643">
    <property type="entry name" value="TrpF_fam"/>
</dbReference>
<keyword evidence="7 10" id="KW-0822">Tryptophan biosynthesis</keyword>
<feature type="domain" description="N-(5'phosphoribosyl) anthranilate isomerase (PRAI)" evidence="11">
    <location>
        <begin position="3"/>
        <end position="196"/>
    </location>
</feature>
<keyword evidence="6 10" id="KW-0028">Amino-acid biosynthesis</keyword>
<evidence type="ECO:0000256" key="9">
    <source>
        <dbReference type="ARBA" id="ARBA00023235"/>
    </source>
</evidence>
<evidence type="ECO:0000256" key="2">
    <source>
        <dbReference type="ARBA" id="ARBA00004664"/>
    </source>
</evidence>
<comment type="caution">
    <text evidence="12">The sequence shown here is derived from an EMBL/GenBank/DDBJ whole genome shotgun (WGS) entry which is preliminary data.</text>
</comment>
<dbReference type="Gene3D" id="3.20.20.70">
    <property type="entry name" value="Aldolase class I"/>
    <property type="match status" value="1"/>
</dbReference>
<dbReference type="InterPro" id="IPR001240">
    <property type="entry name" value="PRAI_dom"/>
</dbReference>
<accession>A0A1V2A520</accession>
<comment type="similarity">
    <text evidence="3 10">Belongs to the TrpF family.</text>
</comment>
<dbReference type="RefSeq" id="WP_076767272.1">
    <property type="nucleotide sequence ID" value="NZ_MSFI01000025.1"/>
</dbReference>
<sequence length="205" mass="22587">MNVKICGITSFEAASWAREAGADMIGFVFAESSRRIPAEFARQLAEAVGPNVKKVGVFVNEEADVIREIVKTAGLDYVQLHGDESPEFAKKMPVPVIKAFSSKEGITFKEMFRYPADYVLIDSPPAQFRGGSGKTFDWSILEDPYVDKNRLILAGGLNPDNIEEAVRSIQPYAVDISSGVETDGKKDEVKVFQFVQRAKGAVNFE</sequence>
<evidence type="ECO:0000256" key="6">
    <source>
        <dbReference type="ARBA" id="ARBA00022605"/>
    </source>
</evidence>